<dbReference type="SUPFAM" id="SSF55920">
    <property type="entry name" value="Creatinase/aminopeptidase"/>
    <property type="match status" value="1"/>
</dbReference>
<dbReference type="GO" id="GO:0070006">
    <property type="term" value="F:metalloaminopeptidase activity"/>
    <property type="evidence" value="ECO:0007669"/>
    <property type="project" value="TreeGrafter"/>
</dbReference>
<dbReference type="PANTHER" id="PTHR43330">
    <property type="entry name" value="METHIONINE AMINOPEPTIDASE"/>
    <property type="match status" value="1"/>
</dbReference>
<dbReference type="Proteomes" id="UP000030763">
    <property type="component" value="Unassembled WGS sequence"/>
</dbReference>
<keyword evidence="2" id="KW-0645">Protease</keyword>
<organism evidence="2 3">
    <name type="scientific">Eimeria maxima</name>
    <name type="common">Coccidian parasite</name>
    <dbReference type="NCBI Taxonomy" id="5804"/>
    <lineage>
        <taxon>Eukaryota</taxon>
        <taxon>Sar</taxon>
        <taxon>Alveolata</taxon>
        <taxon>Apicomplexa</taxon>
        <taxon>Conoidasida</taxon>
        <taxon>Coccidia</taxon>
        <taxon>Eucoccidiorida</taxon>
        <taxon>Eimeriorina</taxon>
        <taxon>Eimeriidae</taxon>
        <taxon>Eimeria</taxon>
    </lineage>
</organism>
<dbReference type="Gene3D" id="3.90.230.10">
    <property type="entry name" value="Creatinase/methionine aminopeptidase superfamily"/>
    <property type="match status" value="1"/>
</dbReference>
<evidence type="ECO:0000313" key="3">
    <source>
        <dbReference type="Proteomes" id="UP000030763"/>
    </source>
</evidence>
<keyword evidence="2" id="KW-0378">Hydrolase</keyword>
<protein>
    <submittedName>
        <fullName evidence="2">Methionine aminopeptidase, putative</fullName>
    </submittedName>
</protein>
<dbReference type="OrthoDB" id="331520at2759"/>
<dbReference type="GeneID" id="25339324"/>
<dbReference type="VEuPathDB" id="ToxoDB:EMWEY_00053380"/>
<evidence type="ECO:0000313" key="2">
    <source>
        <dbReference type="EMBL" id="CDJ56391.1"/>
    </source>
</evidence>
<dbReference type="AlphaFoldDB" id="U6LXB4"/>
<keyword evidence="3" id="KW-1185">Reference proteome</keyword>
<dbReference type="InterPro" id="IPR000994">
    <property type="entry name" value="Pept_M24"/>
</dbReference>
<sequence>MYIFACHGIPDLRPLEEGDIVSFDYCAGTFAVGSIAPQHAELIAAAKECLAVAIKAVKPGRPIGEVGKVIQ</sequence>
<accession>U6LXB4</accession>
<feature type="domain" description="Peptidase M24" evidence="1">
    <location>
        <begin position="6"/>
        <end position="71"/>
    </location>
</feature>
<proteinExistence type="predicted"/>
<name>U6LXB4_EIMMA</name>
<dbReference type="InterPro" id="IPR036005">
    <property type="entry name" value="Creatinase/aminopeptidase-like"/>
</dbReference>
<reference evidence="2" key="1">
    <citation type="submission" date="2013-10" db="EMBL/GenBank/DDBJ databases">
        <title>Genomic analysis of the causative agents of coccidiosis in chickens.</title>
        <authorList>
            <person name="Reid A.J."/>
            <person name="Blake D."/>
            <person name="Billington K."/>
            <person name="Browne H."/>
            <person name="Dunn M."/>
            <person name="Hung S."/>
            <person name="Kawahara F."/>
            <person name="Miranda-Saavedra D."/>
            <person name="Mourier T."/>
            <person name="Nagra H."/>
            <person name="Otto T.D."/>
            <person name="Rawlings N."/>
            <person name="Sanchez A."/>
            <person name="Sanders M."/>
            <person name="Subramaniam C."/>
            <person name="Tay Y."/>
            <person name="Dear P."/>
            <person name="Doerig C."/>
            <person name="Gruber A."/>
            <person name="Parkinson J."/>
            <person name="Shirley M."/>
            <person name="Wan K.L."/>
            <person name="Berriman M."/>
            <person name="Tomley F."/>
            <person name="Pain A."/>
        </authorList>
    </citation>
    <scope>NUCLEOTIDE SEQUENCE [LARGE SCALE GENOMIC DNA]</scope>
    <source>
        <strain evidence="2">Weybridge</strain>
    </source>
</reference>
<reference evidence="2" key="2">
    <citation type="submission" date="2013-10" db="EMBL/GenBank/DDBJ databases">
        <authorList>
            <person name="Aslett M."/>
        </authorList>
    </citation>
    <scope>NUCLEOTIDE SEQUENCE [LARGE SCALE GENOMIC DNA]</scope>
    <source>
        <strain evidence="2">Weybridge</strain>
    </source>
</reference>
<gene>
    <name evidence="2" type="ORF">EMWEY_00053380</name>
</gene>
<evidence type="ECO:0000259" key="1">
    <source>
        <dbReference type="Pfam" id="PF00557"/>
    </source>
</evidence>
<dbReference type="EMBL" id="HG718922">
    <property type="protein sequence ID" value="CDJ56391.1"/>
    <property type="molecule type" value="Genomic_DNA"/>
</dbReference>
<dbReference type="PANTHER" id="PTHR43330:SF8">
    <property type="entry name" value="METHIONINE AMINOPEPTIDASE 1D, MITOCHONDRIAL"/>
    <property type="match status" value="1"/>
</dbReference>
<dbReference type="RefSeq" id="XP_013333042.1">
    <property type="nucleotide sequence ID" value="XM_013477588.1"/>
</dbReference>
<keyword evidence="2" id="KW-0031">Aminopeptidase</keyword>
<dbReference type="Pfam" id="PF00557">
    <property type="entry name" value="Peptidase_M24"/>
    <property type="match status" value="1"/>
</dbReference>